<dbReference type="Proteomes" id="UP000075886">
    <property type="component" value="Unassembled WGS sequence"/>
</dbReference>
<dbReference type="PROSITE" id="PS51969">
    <property type="entry name" value="CBM39"/>
    <property type="match status" value="1"/>
</dbReference>
<sequence length="372" mass="41665">MNTMCKPRTTTVTMSRVFYFGLCALLVVLAISGEACGHGRHGRGRQDHHHRHHHGHHHHPPSLVVNLVMYDPKGMEVSIPRPNSTAQYFAVQMTINNPFGTTPDVSLNTTDLVYGKFIVRDTEVILKPGDFLNTTYQVGFADGGVTRYNTKLVVHKYMIQRNCSCSDGTTSAGTTIQRPVLTVPPWFRRTTVPTPPRFVPTTPASTTTTTAEPITGSWNEEQMDYSSEVFDCEIDPMTNRCTTSSTIDERFGPADQQPRAAKLVVQSEREPELANLRNIFTMVNGQCVTKPRSNYVTLKHPYRVFRTVDEVEEYVRSYLKQSPKLAKLAETGVQSAVPSGEGIVFEMDTLINKLQVLYFAQEGGLTEVKDYD</sequence>
<evidence type="ECO:0000256" key="1">
    <source>
        <dbReference type="SAM" id="MobiDB-lite"/>
    </source>
</evidence>
<feature type="chain" id="PRO_5008132655" description="CBM39 domain-containing protein" evidence="2">
    <location>
        <begin position="38"/>
        <end position="372"/>
    </location>
</feature>
<name>A0A182QES4_9DIPT</name>
<evidence type="ECO:0000259" key="3">
    <source>
        <dbReference type="PROSITE" id="PS51969"/>
    </source>
</evidence>
<dbReference type="EnsemblMetazoa" id="AFAF008677-RA">
    <property type="protein sequence ID" value="AFAF008677-PA"/>
    <property type="gene ID" value="AFAF008677"/>
</dbReference>
<feature type="domain" description="CBM39" evidence="3">
    <location>
        <begin position="58"/>
        <end position="159"/>
    </location>
</feature>
<dbReference type="Pfam" id="PF15886">
    <property type="entry name" value="CBM39"/>
    <property type="match status" value="1"/>
</dbReference>
<feature type="region of interest" description="Disordered" evidence="1">
    <location>
        <begin position="38"/>
        <end position="61"/>
    </location>
</feature>
<protein>
    <recommendedName>
        <fullName evidence="3">CBM39 domain-containing protein</fullName>
    </recommendedName>
</protein>
<dbReference type="InterPro" id="IPR031756">
    <property type="entry name" value="BGBP_N"/>
</dbReference>
<feature type="region of interest" description="Disordered" evidence="1">
    <location>
        <begin position="192"/>
        <end position="212"/>
    </location>
</feature>
<reference evidence="5" key="1">
    <citation type="submission" date="2014-01" db="EMBL/GenBank/DDBJ databases">
        <title>The Genome Sequence of Anopheles farauti FAR1 (V2).</title>
        <authorList>
            <consortium name="The Broad Institute Genomics Platform"/>
            <person name="Neafsey D.E."/>
            <person name="Besansky N."/>
            <person name="Howell P."/>
            <person name="Walton C."/>
            <person name="Young S.K."/>
            <person name="Zeng Q."/>
            <person name="Gargeya S."/>
            <person name="Fitzgerald M."/>
            <person name="Haas B."/>
            <person name="Abouelleil A."/>
            <person name="Allen A.W."/>
            <person name="Alvarado L."/>
            <person name="Arachchi H.M."/>
            <person name="Berlin A.M."/>
            <person name="Chapman S.B."/>
            <person name="Gainer-Dewar J."/>
            <person name="Goldberg J."/>
            <person name="Griggs A."/>
            <person name="Gujja S."/>
            <person name="Hansen M."/>
            <person name="Howarth C."/>
            <person name="Imamovic A."/>
            <person name="Ireland A."/>
            <person name="Larimer J."/>
            <person name="McCowan C."/>
            <person name="Murphy C."/>
            <person name="Pearson M."/>
            <person name="Poon T.W."/>
            <person name="Priest M."/>
            <person name="Roberts A."/>
            <person name="Saif S."/>
            <person name="Shea T."/>
            <person name="Sisk P."/>
            <person name="Sykes S."/>
            <person name="Wortman J."/>
            <person name="Nusbaum C."/>
            <person name="Birren B."/>
        </authorList>
    </citation>
    <scope>NUCLEOTIDE SEQUENCE [LARGE SCALE GENOMIC DNA]</scope>
    <source>
        <strain evidence="5">FAR1</strain>
    </source>
</reference>
<dbReference type="AlphaFoldDB" id="A0A182QES4"/>
<feature type="compositionally biased region" description="Basic residues" evidence="1">
    <location>
        <begin position="38"/>
        <end position="60"/>
    </location>
</feature>
<dbReference type="STRING" id="69004.A0A182QES4"/>
<organism evidence="4 5">
    <name type="scientific">Anopheles farauti</name>
    <dbReference type="NCBI Taxonomy" id="69004"/>
    <lineage>
        <taxon>Eukaryota</taxon>
        <taxon>Metazoa</taxon>
        <taxon>Ecdysozoa</taxon>
        <taxon>Arthropoda</taxon>
        <taxon>Hexapoda</taxon>
        <taxon>Insecta</taxon>
        <taxon>Pterygota</taxon>
        <taxon>Neoptera</taxon>
        <taxon>Endopterygota</taxon>
        <taxon>Diptera</taxon>
        <taxon>Nematocera</taxon>
        <taxon>Culicoidea</taxon>
        <taxon>Culicidae</taxon>
        <taxon>Anophelinae</taxon>
        <taxon>Anopheles</taxon>
    </lineage>
</organism>
<keyword evidence="2" id="KW-0732">Signal</keyword>
<dbReference type="InterPro" id="IPR043030">
    <property type="entry name" value="BGBP_N_sf"/>
</dbReference>
<feature type="compositionally biased region" description="Low complexity" evidence="1">
    <location>
        <begin position="199"/>
        <end position="212"/>
    </location>
</feature>
<dbReference type="Gene3D" id="2.60.40.2140">
    <property type="entry name" value="Beta-1,3-glucan-recognition protein, N-terminal domain"/>
    <property type="match status" value="1"/>
</dbReference>
<dbReference type="EMBL" id="AXCN02000839">
    <property type="status" value="NOT_ANNOTATED_CDS"/>
    <property type="molecule type" value="Genomic_DNA"/>
</dbReference>
<evidence type="ECO:0000313" key="4">
    <source>
        <dbReference type="EnsemblMetazoa" id="AFAF008677-PA"/>
    </source>
</evidence>
<evidence type="ECO:0000313" key="5">
    <source>
        <dbReference type="Proteomes" id="UP000075886"/>
    </source>
</evidence>
<feature type="signal peptide" evidence="2">
    <location>
        <begin position="1"/>
        <end position="37"/>
    </location>
</feature>
<dbReference type="GO" id="GO:0030246">
    <property type="term" value="F:carbohydrate binding"/>
    <property type="evidence" value="ECO:0007669"/>
    <property type="project" value="InterPro"/>
</dbReference>
<accession>A0A182QES4</accession>
<keyword evidence="5" id="KW-1185">Reference proteome</keyword>
<dbReference type="VEuPathDB" id="VectorBase:AFAF008677"/>
<proteinExistence type="predicted"/>
<evidence type="ECO:0000256" key="2">
    <source>
        <dbReference type="SAM" id="SignalP"/>
    </source>
</evidence>
<reference evidence="4" key="2">
    <citation type="submission" date="2020-05" db="UniProtKB">
        <authorList>
            <consortium name="EnsemblMetazoa"/>
        </authorList>
    </citation>
    <scope>IDENTIFICATION</scope>
    <source>
        <strain evidence="4">FAR1</strain>
    </source>
</reference>